<dbReference type="CDD" id="cd00552">
    <property type="entry name" value="RaiA"/>
    <property type="match status" value="1"/>
</dbReference>
<dbReference type="EMBL" id="JAPJZH010000003">
    <property type="protein sequence ID" value="MDA4844860.1"/>
    <property type="molecule type" value="Genomic_DNA"/>
</dbReference>
<accession>A0ABT4VL21</accession>
<dbReference type="Gene3D" id="3.30.160.100">
    <property type="entry name" value="Ribosome hibernation promotion factor-like"/>
    <property type="match status" value="1"/>
</dbReference>
<protein>
    <submittedName>
        <fullName evidence="1">HPF/RaiA family ribosome-associated protein</fullName>
    </submittedName>
</protein>
<gene>
    <name evidence="1" type="ORF">OOZ53_05835</name>
</gene>
<evidence type="ECO:0000313" key="2">
    <source>
        <dbReference type="Proteomes" id="UP001148313"/>
    </source>
</evidence>
<evidence type="ECO:0000313" key="1">
    <source>
        <dbReference type="EMBL" id="MDA4844860.1"/>
    </source>
</evidence>
<keyword evidence="2" id="KW-1185">Reference proteome</keyword>
<dbReference type="SUPFAM" id="SSF69754">
    <property type="entry name" value="Ribosome binding protein Y (YfiA homologue)"/>
    <property type="match status" value="1"/>
</dbReference>
<dbReference type="InterPro" id="IPR003489">
    <property type="entry name" value="RHF/RaiA"/>
</dbReference>
<dbReference type="Proteomes" id="UP001148313">
    <property type="component" value="Unassembled WGS sequence"/>
</dbReference>
<organism evidence="1 2">
    <name type="scientific">Hoeflea poritis</name>
    <dbReference type="NCBI Taxonomy" id="2993659"/>
    <lineage>
        <taxon>Bacteria</taxon>
        <taxon>Pseudomonadati</taxon>
        <taxon>Pseudomonadota</taxon>
        <taxon>Alphaproteobacteria</taxon>
        <taxon>Hyphomicrobiales</taxon>
        <taxon>Rhizobiaceae</taxon>
        <taxon>Hoeflea</taxon>
    </lineage>
</organism>
<dbReference type="InterPro" id="IPR036567">
    <property type="entry name" value="RHF-like"/>
</dbReference>
<dbReference type="Pfam" id="PF02482">
    <property type="entry name" value="Ribosomal_S30AE"/>
    <property type="match status" value="1"/>
</dbReference>
<name>A0ABT4VL21_9HYPH</name>
<reference evidence="1" key="1">
    <citation type="submission" date="2022-11" db="EMBL/GenBank/DDBJ databases">
        <title>Hoeflea poritis sp. nov., isolated from scleractinian coral Porites lutea.</title>
        <authorList>
            <person name="Zhang G."/>
            <person name="Wei Q."/>
            <person name="Cai L."/>
        </authorList>
    </citation>
    <scope>NUCLEOTIDE SEQUENCE</scope>
    <source>
        <strain evidence="1">E7-10</strain>
    </source>
</reference>
<proteinExistence type="predicted"/>
<dbReference type="RefSeq" id="WP_271088410.1">
    <property type="nucleotide sequence ID" value="NZ_JAPJZH010000003.1"/>
</dbReference>
<sequence length="110" mass="12539">MQVQPKISFHGMDHSPAVEARVMERIEKLEEYHKRIVSCRVAISAPHRHSRKGKIFDVRIDVGVPGREIIVNREPGKNHAHEDVYVAVRDAFNAAHRQLEDHFGKRAASA</sequence>
<comment type="caution">
    <text evidence="1">The sequence shown here is derived from an EMBL/GenBank/DDBJ whole genome shotgun (WGS) entry which is preliminary data.</text>
</comment>